<keyword evidence="3" id="KW-1185">Reference proteome</keyword>
<feature type="domain" description="DUF7993" evidence="1">
    <location>
        <begin position="1"/>
        <end position="127"/>
    </location>
</feature>
<reference evidence="2 3" key="1">
    <citation type="submission" date="2020-12" db="EMBL/GenBank/DDBJ databases">
        <title>Halosimplex halophilum sp. nov. and Halosimplex salinum sp. nov., two new members of the genus Halosimplex.</title>
        <authorList>
            <person name="Cui H.L."/>
        </authorList>
    </citation>
    <scope>NUCLEOTIDE SEQUENCE [LARGE SCALE GENOMIC DNA]</scope>
    <source>
        <strain evidence="2 3">YGH94</strain>
    </source>
</reference>
<dbReference type="AlphaFoldDB" id="A0A7T3G0P1"/>
<evidence type="ECO:0000259" key="1">
    <source>
        <dbReference type="Pfam" id="PF25956"/>
    </source>
</evidence>
<dbReference type="KEGG" id="hlt:I7X12_05900"/>
<evidence type="ECO:0000313" key="3">
    <source>
        <dbReference type="Proteomes" id="UP000595001"/>
    </source>
</evidence>
<sequence>MVSEPLDGRALARRFADAVATADPGVVDDGELSVVDERVEPDPTVDGTVAYAVAAGSRTLADVSVHPERLRVEFRVAPEKAATAATDAGLRVRPKATRPPRTLVFVEVAAEIEPAIATFGAVLASLE</sequence>
<dbReference type="GeneID" id="60588007"/>
<dbReference type="Proteomes" id="UP000595001">
    <property type="component" value="Chromosome"/>
</dbReference>
<proteinExistence type="predicted"/>
<dbReference type="RefSeq" id="WP_198062930.1">
    <property type="nucleotide sequence ID" value="NZ_CP065856.1"/>
</dbReference>
<evidence type="ECO:0000313" key="2">
    <source>
        <dbReference type="EMBL" id="QPV64156.1"/>
    </source>
</evidence>
<protein>
    <recommendedName>
        <fullName evidence="1">DUF7993 domain-containing protein</fullName>
    </recommendedName>
</protein>
<gene>
    <name evidence="2" type="ORF">I7X12_05900</name>
</gene>
<dbReference type="EMBL" id="CP065856">
    <property type="protein sequence ID" value="QPV64156.1"/>
    <property type="molecule type" value="Genomic_DNA"/>
</dbReference>
<dbReference type="OrthoDB" id="242585at2157"/>
<name>A0A7T3G0P1_9EURY</name>
<organism evidence="2 3">
    <name type="scientific">Halosimplex litoreum</name>
    <dbReference type="NCBI Taxonomy" id="1198301"/>
    <lineage>
        <taxon>Archaea</taxon>
        <taxon>Methanobacteriati</taxon>
        <taxon>Methanobacteriota</taxon>
        <taxon>Stenosarchaea group</taxon>
        <taxon>Halobacteria</taxon>
        <taxon>Halobacteriales</taxon>
        <taxon>Haloarculaceae</taxon>
        <taxon>Halosimplex</taxon>
    </lineage>
</organism>
<accession>A0A7T3G0P1</accession>
<dbReference type="Pfam" id="PF25956">
    <property type="entry name" value="DUF7993"/>
    <property type="match status" value="1"/>
</dbReference>
<dbReference type="InterPro" id="IPR058306">
    <property type="entry name" value="DUF7993"/>
</dbReference>